<evidence type="ECO:0000259" key="1">
    <source>
        <dbReference type="Pfam" id="PF04937"/>
    </source>
</evidence>
<reference evidence="2 3" key="1">
    <citation type="journal article" date="2018" name="PLoS Genet.">
        <title>Population sequencing reveals clonal diversity and ancestral inbreeding in the grapevine cultivar Chardonnay.</title>
        <authorList>
            <person name="Roach M.J."/>
            <person name="Johnson D.L."/>
            <person name="Bohlmann J."/>
            <person name="van Vuuren H.J."/>
            <person name="Jones S.J."/>
            <person name="Pretorius I.S."/>
            <person name="Schmidt S.A."/>
            <person name="Borneman A.R."/>
        </authorList>
    </citation>
    <scope>NUCLEOTIDE SEQUENCE [LARGE SCALE GENOMIC DNA]</scope>
    <source>
        <strain evidence="3">cv. Chardonnay</strain>
        <tissue evidence="2">Leaf</tissue>
    </source>
</reference>
<evidence type="ECO:0000313" key="3">
    <source>
        <dbReference type="Proteomes" id="UP000288805"/>
    </source>
</evidence>
<dbReference type="EMBL" id="QGNW01000249">
    <property type="protein sequence ID" value="RVW81766.1"/>
    <property type="molecule type" value="Genomic_DNA"/>
</dbReference>
<sequence>MDKYFAPRNTQGAQPSMRSVLVGKETIWRANMAVGRLFYDACIPINAVNSFYFKSMLDAISALGIGYKGPNYHQLRVNLLKDAKKEVQLLVDSYCAIWAKFGCTIMGDGWTDNRQRILINFLVYCLEGISFVKFVDASNIVKDATNLFLLFDDVIEWVGPLNVVHIVTDNASNHVVVGRLISYKHKHINWSPCATHCLNLIFKDIGKMDHVAELVRHASKVTIFVYNHVALLRWLRKKDRWIEILRLAATRFATTFIAFKSLHDHKHDLQALVTSKFFVDFKYSKDNKRKVVVSIILDNRFWNDYLIVVNLMSPLMCLLRIVDCDERHLMGYVYEGMYRVHLGIKKLFNYNKRLYKPYREIIKQRWDQQLKKSIHSIAYWLDPCFQYDQENFCNKSTVIGGVMDVIDQKVLKSKLETMNEMKLFRDRL</sequence>
<dbReference type="InterPro" id="IPR012337">
    <property type="entry name" value="RNaseH-like_sf"/>
</dbReference>
<name>A0A438HBE1_VITVI</name>
<organism evidence="2 3">
    <name type="scientific">Vitis vinifera</name>
    <name type="common">Grape</name>
    <dbReference type="NCBI Taxonomy" id="29760"/>
    <lineage>
        <taxon>Eukaryota</taxon>
        <taxon>Viridiplantae</taxon>
        <taxon>Streptophyta</taxon>
        <taxon>Embryophyta</taxon>
        <taxon>Tracheophyta</taxon>
        <taxon>Spermatophyta</taxon>
        <taxon>Magnoliopsida</taxon>
        <taxon>eudicotyledons</taxon>
        <taxon>Gunneridae</taxon>
        <taxon>Pentapetalae</taxon>
        <taxon>rosids</taxon>
        <taxon>Vitales</taxon>
        <taxon>Vitaceae</taxon>
        <taxon>Viteae</taxon>
        <taxon>Vitis</taxon>
    </lineage>
</organism>
<dbReference type="AlphaFoldDB" id="A0A438HBE1"/>
<dbReference type="Proteomes" id="UP000288805">
    <property type="component" value="Unassembled WGS sequence"/>
</dbReference>
<dbReference type="PANTHER" id="PTHR32166">
    <property type="entry name" value="OSJNBA0013A04.12 PROTEIN"/>
    <property type="match status" value="1"/>
</dbReference>
<dbReference type="Pfam" id="PF04937">
    <property type="entry name" value="DUF659"/>
    <property type="match status" value="1"/>
</dbReference>
<dbReference type="PANTHER" id="PTHR32166:SF121">
    <property type="entry name" value="DUF659 DOMAIN-CONTAINING PROTEIN"/>
    <property type="match status" value="1"/>
</dbReference>
<evidence type="ECO:0000313" key="2">
    <source>
        <dbReference type="EMBL" id="RVW81766.1"/>
    </source>
</evidence>
<dbReference type="SUPFAM" id="SSF53098">
    <property type="entry name" value="Ribonuclease H-like"/>
    <property type="match status" value="1"/>
</dbReference>
<proteinExistence type="predicted"/>
<dbReference type="InterPro" id="IPR007021">
    <property type="entry name" value="DUF659"/>
</dbReference>
<accession>A0A438HBE1</accession>
<feature type="domain" description="DUF659" evidence="1">
    <location>
        <begin position="70"/>
        <end position="221"/>
    </location>
</feature>
<comment type="caution">
    <text evidence="2">The sequence shown here is derived from an EMBL/GenBank/DDBJ whole genome shotgun (WGS) entry which is preliminary data.</text>
</comment>
<protein>
    <recommendedName>
        <fullName evidence="1">DUF659 domain-containing protein</fullName>
    </recommendedName>
</protein>
<gene>
    <name evidence="2" type="ORF">CK203_049502</name>
</gene>